<name>A0ABN9VKK7_9DINO</name>
<comment type="caution">
    <text evidence="1">The sequence shown here is derived from an EMBL/GenBank/DDBJ whole genome shotgun (WGS) entry which is preliminary data.</text>
</comment>
<evidence type="ECO:0000313" key="1">
    <source>
        <dbReference type="EMBL" id="CAK0872315.1"/>
    </source>
</evidence>
<dbReference type="EMBL" id="CAUYUJ010017159">
    <property type="protein sequence ID" value="CAK0872315.1"/>
    <property type="molecule type" value="Genomic_DNA"/>
</dbReference>
<reference evidence="1" key="1">
    <citation type="submission" date="2023-10" db="EMBL/GenBank/DDBJ databases">
        <authorList>
            <person name="Chen Y."/>
            <person name="Shah S."/>
            <person name="Dougan E. K."/>
            <person name="Thang M."/>
            <person name="Chan C."/>
        </authorList>
    </citation>
    <scope>NUCLEOTIDE SEQUENCE [LARGE SCALE GENOMIC DNA]</scope>
</reference>
<protein>
    <submittedName>
        <fullName evidence="1">Uncharacterized protein</fullName>
    </submittedName>
</protein>
<accession>A0ABN9VKK7</accession>
<dbReference type="Proteomes" id="UP001189429">
    <property type="component" value="Unassembled WGS sequence"/>
</dbReference>
<gene>
    <name evidence="1" type="ORF">PCOR1329_LOCUS57815</name>
</gene>
<keyword evidence="2" id="KW-1185">Reference proteome</keyword>
<proteinExistence type="predicted"/>
<sequence>MQMILRRTQFGSGRLAHITKEYIEFNPTGAHLSWSGIPEDSITDSQCGGYILGFVRSVDGGGRQRGYRLRGEQHCFGINNVSQLLKYKKSTTSMYLTMKSTGEAVQGFRLGVTEFCQDPRVGWLWT</sequence>
<organism evidence="1 2">
    <name type="scientific">Prorocentrum cordatum</name>
    <dbReference type="NCBI Taxonomy" id="2364126"/>
    <lineage>
        <taxon>Eukaryota</taxon>
        <taxon>Sar</taxon>
        <taxon>Alveolata</taxon>
        <taxon>Dinophyceae</taxon>
        <taxon>Prorocentrales</taxon>
        <taxon>Prorocentraceae</taxon>
        <taxon>Prorocentrum</taxon>
    </lineage>
</organism>
<evidence type="ECO:0000313" key="2">
    <source>
        <dbReference type="Proteomes" id="UP001189429"/>
    </source>
</evidence>